<evidence type="ECO:0000313" key="3">
    <source>
        <dbReference type="Proteomes" id="UP000004099"/>
    </source>
</evidence>
<accession>E7FP95</accession>
<organism evidence="2 3">
    <name type="scientific">Ligilactobacillus ruminis ATCC 25644</name>
    <dbReference type="NCBI Taxonomy" id="525362"/>
    <lineage>
        <taxon>Bacteria</taxon>
        <taxon>Bacillati</taxon>
        <taxon>Bacillota</taxon>
        <taxon>Bacilli</taxon>
        <taxon>Lactobacillales</taxon>
        <taxon>Lactobacillaceae</taxon>
        <taxon>Ligilactobacillus</taxon>
    </lineage>
</organism>
<dbReference type="Proteomes" id="UP000004099">
    <property type="component" value="Unassembled WGS sequence"/>
</dbReference>
<dbReference type="HOGENOM" id="CLU_110734_0_0_9"/>
<reference evidence="2 3" key="1">
    <citation type="submission" date="2011-01" db="EMBL/GenBank/DDBJ databases">
        <authorList>
            <person name="Muzny D."/>
            <person name="Qin X."/>
            <person name="Buhay C."/>
            <person name="Dugan-Rocha S."/>
            <person name="Ding Y."/>
            <person name="Chen G."/>
            <person name="Hawes A."/>
            <person name="Holder M."/>
            <person name="Jhangiani S."/>
            <person name="Johnson A."/>
            <person name="Khan Z."/>
            <person name="Li Z."/>
            <person name="Liu W."/>
            <person name="Liu X."/>
            <person name="Perez L."/>
            <person name="Shen H."/>
            <person name="Wang Q."/>
            <person name="Watt J."/>
            <person name="Xi L."/>
            <person name="Xin Y."/>
            <person name="Zhou J."/>
            <person name="Deng J."/>
            <person name="Jiang H."/>
            <person name="Liu Y."/>
            <person name="Qu J."/>
            <person name="Song X.-Z."/>
            <person name="Zhang L."/>
            <person name="Villasana D."/>
            <person name="Johnson A."/>
            <person name="Liu J."/>
            <person name="Liyanage D."/>
            <person name="Lorensuhewa L."/>
            <person name="Robinson T."/>
            <person name="Song A."/>
            <person name="Song B.-B."/>
            <person name="Dinh H."/>
            <person name="Thornton R."/>
            <person name="Coyle M."/>
            <person name="Francisco L."/>
            <person name="Jackson L."/>
            <person name="Javaid M."/>
            <person name="Korchina V."/>
            <person name="Kovar C."/>
            <person name="Mata R."/>
            <person name="Mathew T."/>
            <person name="Ngo R."/>
            <person name="Nguyen L."/>
            <person name="Nguyen N."/>
            <person name="Okwuonu G."/>
            <person name="Ongeri F."/>
            <person name="Pham C."/>
            <person name="Simmons D."/>
            <person name="Wilczek-Boney K."/>
            <person name="Hale W."/>
            <person name="Jakkamsetti A."/>
            <person name="Pham P."/>
            <person name="Ruth R."/>
            <person name="San Lucas F."/>
            <person name="Warren J."/>
            <person name="Zhang J."/>
            <person name="Zhao Z."/>
            <person name="Zhou C."/>
            <person name="Zhu D."/>
            <person name="Lee S."/>
            <person name="Bess C."/>
            <person name="Blankenburg K."/>
            <person name="Forbes L."/>
            <person name="Fu Q."/>
            <person name="Gubbala S."/>
            <person name="Hirani K."/>
            <person name="Jayaseelan J.C."/>
            <person name="Lara F."/>
            <person name="Munidasa M."/>
            <person name="Palculict T."/>
            <person name="Patil S."/>
            <person name="Pu L.-L."/>
            <person name="Saada N."/>
            <person name="Tang L."/>
            <person name="Weissenberger G."/>
            <person name="Zhu Y."/>
            <person name="Hemphill L."/>
            <person name="Shang Y."/>
            <person name="Youmans B."/>
            <person name="Ayvaz T."/>
            <person name="Ross M."/>
            <person name="Santibanez J."/>
            <person name="Aqrawi P."/>
            <person name="Gross S."/>
            <person name="Joshi V."/>
            <person name="Fowler G."/>
            <person name="Nazareth L."/>
            <person name="Reid J."/>
            <person name="Worley K."/>
            <person name="Petrosino J."/>
            <person name="Highlander S."/>
            <person name="Gibbs R."/>
        </authorList>
    </citation>
    <scope>NUCLEOTIDE SEQUENCE [LARGE SCALE GENOMIC DNA]</scope>
    <source>
        <strain evidence="2 3">ATCC 25644</strain>
    </source>
</reference>
<dbReference type="NCBIfam" id="TIGR02126">
    <property type="entry name" value="phgtail_TP901_1"/>
    <property type="match status" value="1"/>
</dbReference>
<dbReference type="AlphaFoldDB" id="E7FP95"/>
<evidence type="ECO:0000256" key="1">
    <source>
        <dbReference type="SAM" id="MobiDB-lite"/>
    </source>
</evidence>
<name>E7FP95_9LACO</name>
<feature type="region of interest" description="Disordered" evidence="1">
    <location>
        <begin position="166"/>
        <end position="189"/>
    </location>
</feature>
<proteinExistence type="predicted"/>
<comment type="caution">
    <text evidence="2">The sequence shown here is derived from an EMBL/GenBank/DDBJ whole genome shotgun (WGS) entry which is preliminary data.</text>
</comment>
<dbReference type="EMBL" id="ACGS02000027">
    <property type="protein sequence ID" value="EFZ35137.1"/>
    <property type="molecule type" value="Genomic_DNA"/>
</dbReference>
<sequence>MATLDVLKGKDVVVFVRKLADAKTKDGYLIPYQTDGDFDQSKDSDSTSTKSGNVATVGNPTTDFSISVLDSTDPILDVLEDSYYNNTKLEFWRVKLGKKDSSGKYFAHYMQGTISEDSQSASSDDNAEREFTVSVDGTPKRGYTTIPETSQAQIDYLYKGVMKQTTDTTGGGTALAETEMPTIPEGESK</sequence>
<dbReference type="InterPro" id="IPR022345">
    <property type="entry name" value="Phage_69_Orf23_MTP"/>
</dbReference>
<dbReference type="RefSeq" id="WP_003698221.1">
    <property type="nucleotide sequence ID" value="NZ_AFYE01000074.1"/>
</dbReference>
<protein>
    <submittedName>
        <fullName evidence="2">Phage major tail protein, TP901-1 family</fullName>
    </submittedName>
</protein>
<dbReference type="PRINTS" id="PR01997">
    <property type="entry name" value="MTP2FAMILY"/>
</dbReference>
<dbReference type="PATRIC" id="fig|525362.12.peg.732"/>
<gene>
    <name evidence="2" type="ORF">HMPREF0542_10722</name>
</gene>
<dbReference type="InterPro" id="IPR011855">
    <property type="entry name" value="Phgtail_TP901_1"/>
</dbReference>
<evidence type="ECO:0000313" key="2">
    <source>
        <dbReference type="EMBL" id="EFZ35137.1"/>
    </source>
</evidence>